<dbReference type="Gene3D" id="2.60.120.920">
    <property type="match status" value="1"/>
</dbReference>
<dbReference type="SMART" id="SM00184">
    <property type="entry name" value="RING"/>
    <property type="match status" value="1"/>
</dbReference>
<dbReference type="InterPro" id="IPR027370">
    <property type="entry name" value="Znf-RING_euk"/>
</dbReference>
<dbReference type="AlphaFoldDB" id="A0A8T2MDT1"/>
<dbReference type="InterPro" id="IPR003879">
    <property type="entry name" value="Butyrophylin_SPRY"/>
</dbReference>
<feature type="domain" description="RING-type" evidence="6">
    <location>
        <begin position="16"/>
        <end position="56"/>
    </location>
</feature>
<evidence type="ECO:0000259" key="6">
    <source>
        <dbReference type="PROSITE" id="PS50089"/>
    </source>
</evidence>
<dbReference type="SUPFAM" id="SSF49899">
    <property type="entry name" value="Concanavalin A-like lectins/glucanases"/>
    <property type="match status" value="1"/>
</dbReference>
<sequence>MEMGSKSSLPDEDLLCCVCFDVFTDPVLLSCTHSVCRTCLQGFWESKGSRECPVCRRRSSKEDPTLNRALKNLCDAFQERKNRGGSAGGSEVVCSLHREKLGFFCLDDQKPVCAVCQTSVRHTNHKFLSAEEAVAELKNKLQTALETLQKNQNVFQEAKRAYQQTAAHIKTQVQLTETQIKEEFEKLQQFLRAEEEVRIAALKKEEMLKSQMMKRKINEMEGRISSLSQTIKNIEKLMKAEDFQILQKADFWVNKCQAVHFICISRIKNSPVTPVKTPGALIDVAKHLSNLTYTVWLKMQKNVQYTPVTLDPNTAALHLRLSEDLTAAEYRHQNPAVPDNPERFDKYLCVLGSEGFSSGTHCWDVQVEDDHDWELGLISEQVSRKGQDFMSSVWTLGFNINSSKYWRRCPGEPVHCFSFGEKLQKIRVQLDWNRGKLTFINLLNNTHLYTITHTFTERVLPYFCTGSDHPLKILPVSVSVKIRTHT</sequence>
<keyword evidence="3" id="KW-0862">Zinc</keyword>
<evidence type="ECO:0000313" key="9">
    <source>
        <dbReference type="EMBL" id="KAG9280012.1"/>
    </source>
</evidence>
<evidence type="ECO:0000256" key="3">
    <source>
        <dbReference type="ARBA" id="ARBA00022833"/>
    </source>
</evidence>
<dbReference type="Pfam" id="PF00622">
    <property type="entry name" value="SPRY"/>
    <property type="match status" value="1"/>
</dbReference>
<dbReference type="PANTHER" id="PTHR24103">
    <property type="entry name" value="E3 UBIQUITIN-PROTEIN LIGASE TRIM"/>
    <property type="match status" value="1"/>
</dbReference>
<dbReference type="Proteomes" id="UP000752171">
    <property type="component" value="Unassembled WGS sequence"/>
</dbReference>
<evidence type="ECO:0000259" key="8">
    <source>
        <dbReference type="PROSITE" id="PS50188"/>
    </source>
</evidence>
<dbReference type="EMBL" id="JAICCE010000003">
    <property type="protein sequence ID" value="KAG9280012.1"/>
    <property type="molecule type" value="Genomic_DNA"/>
</dbReference>
<feature type="domain" description="B30.2/SPRY" evidence="8">
    <location>
        <begin position="288"/>
        <end position="483"/>
    </location>
</feature>
<keyword evidence="1" id="KW-0479">Metal-binding</keyword>
<gene>
    <name evidence="9" type="primary">TRIM35</name>
    <name evidence="9" type="ORF">AMEX_G5593</name>
</gene>
<reference evidence="9 10" key="1">
    <citation type="submission" date="2021-07" db="EMBL/GenBank/DDBJ databases">
        <authorList>
            <person name="Imarazene B."/>
            <person name="Zahm M."/>
            <person name="Klopp C."/>
            <person name="Cabau C."/>
            <person name="Beille S."/>
            <person name="Jouanno E."/>
            <person name="Castinel A."/>
            <person name="Lluch J."/>
            <person name="Gil L."/>
            <person name="Kuchtly C."/>
            <person name="Lopez Roques C."/>
            <person name="Donnadieu C."/>
            <person name="Parrinello H."/>
            <person name="Journot L."/>
            <person name="Du K."/>
            <person name="Schartl M."/>
            <person name="Retaux S."/>
            <person name="Guiguen Y."/>
        </authorList>
    </citation>
    <scope>NUCLEOTIDE SEQUENCE [LARGE SCALE GENOMIC DNA]</scope>
    <source>
        <strain evidence="9">Pach_M1</strain>
        <tissue evidence="9">Testis</tissue>
    </source>
</reference>
<protein>
    <submittedName>
        <fullName evidence="9">Tripartite motif-containing protein 35-like</fullName>
    </submittedName>
</protein>
<name>A0A8T2MDT1_ASTMX</name>
<dbReference type="SUPFAM" id="SSF57850">
    <property type="entry name" value="RING/U-box"/>
    <property type="match status" value="1"/>
</dbReference>
<dbReference type="InterPro" id="IPR013320">
    <property type="entry name" value="ConA-like_dom_sf"/>
</dbReference>
<organism evidence="9 10">
    <name type="scientific">Astyanax mexicanus</name>
    <name type="common">Blind cave fish</name>
    <name type="synonym">Astyanax fasciatus mexicanus</name>
    <dbReference type="NCBI Taxonomy" id="7994"/>
    <lineage>
        <taxon>Eukaryota</taxon>
        <taxon>Metazoa</taxon>
        <taxon>Chordata</taxon>
        <taxon>Craniata</taxon>
        <taxon>Vertebrata</taxon>
        <taxon>Euteleostomi</taxon>
        <taxon>Actinopterygii</taxon>
        <taxon>Neopterygii</taxon>
        <taxon>Teleostei</taxon>
        <taxon>Ostariophysi</taxon>
        <taxon>Characiformes</taxon>
        <taxon>Characoidei</taxon>
        <taxon>Acestrorhamphidae</taxon>
        <taxon>Acestrorhamphinae</taxon>
        <taxon>Astyanax</taxon>
    </lineage>
</organism>
<feature type="coiled-coil region" evidence="5">
    <location>
        <begin position="127"/>
        <end position="158"/>
    </location>
</feature>
<dbReference type="InterPro" id="IPR000315">
    <property type="entry name" value="Znf_B-box"/>
</dbReference>
<evidence type="ECO:0000259" key="7">
    <source>
        <dbReference type="PROSITE" id="PS50119"/>
    </source>
</evidence>
<dbReference type="InterPro" id="IPR003877">
    <property type="entry name" value="SPRY_dom"/>
</dbReference>
<evidence type="ECO:0000256" key="4">
    <source>
        <dbReference type="PROSITE-ProRule" id="PRU00024"/>
    </source>
</evidence>
<dbReference type="InterPro" id="IPR006574">
    <property type="entry name" value="PRY"/>
</dbReference>
<keyword evidence="2 4" id="KW-0863">Zinc-finger</keyword>
<dbReference type="SUPFAM" id="SSF57845">
    <property type="entry name" value="B-box zinc-binding domain"/>
    <property type="match status" value="1"/>
</dbReference>
<dbReference type="GO" id="GO:0008270">
    <property type="term" value="F:zinc ion binding"/>
    <property type="evidence" value="ECO:0007669"/>
    <property type="project" value="UniProtKB-KW"/>
</dbReference>
<evidence type="ECO:0000256" key="1">
    <source>
        <dbReference type="ARBA" id="ARBA00022723"/>
    </source>
</evidence>
<dbReference type="InterPro" id="IPR001841">
    <property type="entry name" value="Znf_RING"/>
</dbReference>
<evidence type="ECO:0000313" key="10">
    <source>
        <dbReference type="Proteomes" id="UP000752171"/>
    </source>
</evidence>
<evidence type="ECO:0000256" key="2">
    <source>
        <dbReference type="ARBA" id="ARBA00022771"/>
    </source>
</evidence>
<comment type="caution">
    <text evidence="9">The sequence shown here is derived from an EMBL/GenBank/DDBJ whole genome shotgun (WGS) entry which is preliminary data.</text>
</comment>
<dbReference type="InterPro" id="IPR043136">
    <property type="entry name" value="B30.2/SPRY_sf"/>
</dbReference>
<dbReference type="SMART" id="SM00336">
    <property type="entry name" value="BBOX"/>
    <property type="match status" value="1"/>
</dbReference>
<dbReference type="Pfam" id="PF13445">
    <property type="entry name" value="zf-RING_UBOX"/>
    <property type="match status" value="1"/>
</dbReference>
<dbReference type="PROSITE" id="PS50188">
    <property type="entry name" value="B302_SPRY"/>
    <property type="match status" value="1"/>
</dbReference>
<dbReference type="InterPro" id="IPR001870">
    <property type="entry name" value="B30.2/SPRY"/>
</dbReference>
<dbReference type="Gene3D" id="3.30.40.10">
    <property type="entry name" value="Zinc/RING finger domain, C3HC4 (zinc finger)"/>
    <property type="match status" value="1"/>
</dbReference>
<feature type="domain" description="B box-type" evidence="7">
    <location>
        <begin position="89"/>
        <end position="130"/>
    </location>
</feature>
<dbReference type="Pfam" id="PF00643">
    <property type="entry name" value="zf-B_box"/>
    <property type="match status" value="1"/>
</dbReference>
<dbReference type="PRINTS" id="PR01407">
    <property type="entry name" value="BUTYPHLNCDUF"/>
</dbReference>
<dbReference type="InterPro" id="IPR050143">
    <property type="entry name" value="TRIM/RBCC"/>
</dbReference>
<dbReference type="SMART" id="SM00589">
    <property type="entry name" value="PRY"/>
    <property type="match status" value="1"/>
</dbReference>
<evidence type="ECO:0000256" key="5">
    <source>
        <dbReference type="SAM" id="Coils"/>
    </source>
</evidence>
<dbReference type="InterPro" id="IPR013083">
    <property type="entry name" value="Znf_RING/FYVE/PHD"/>
</dbReference>
<dbReference type="PROSITE" id="PS50119">
    <property type="entry name" value="ZF_BBOX"/>
    <property type="match status" value="1"/>
</dbReference>
<dbReference type="Pfam" id="PF13765">
    <property type="entry name" value="PRY"/>
    <property type="match status" value="1"/>
</dbReference>
<dbReference type="CDD" id="cd12893">
    <property type="entry name" value="SPRY_PRY_TRIM35"/>
    <property type="match status" value="1"/>
</dbReference>
<accession>A0A8T2MDT1</accession>
<proteinExistence type="predicted"/>
<keyword evidence="5" id="KW-0175">Coiled coil</keyword>
<dbReference type="PROSITE" id="PS00518">
    <property type="entry name" value="ZF_RING_1"/>
    <property type="match status" value="1"/>
</dbReference>
<dbReference type="Gene3D" id="3.30.160.60">
    <property type="entry name" value="Classic Zinc Finger"/>
    <property type="match status" value="1"/>
</dbReference>
<dbReference type="InterPro" id="IPR017907">
    <property type="entry name" value="Znf_RING_CS"/>
</dbReference>
<dbReference type="PROSITE" id="PS50089">
    <property type="entry name" value="ZF_RING_2"/>
    <property type="match status" value="1"/>
</dbReference>